<accession>A0A4D6N894</accession>
<evidence type="ECO:0000313" key="2">
    <source>
        <dbReference type="EMBL" id="QCE08167.1"/>
    </source>
</evidence>
<reference evidence="2 3" key="1">
    <citation type="submission" date="2019-04" db="EMBL/GenBank/DDBJ databases">
        <title>An improved genome assembly and genetic linkage map for asparagus bean, Vigna unguiculata ssp. sesquipedialis.</title>
        <authorList>
            <person name="Xia Q."/>
            <person name="Zhang R."/>
            <person name="Dong Y."/>
        </authorList>
    </citation>
    <scope>NUCLEOTIDE SEQUENCE [LARGE SCALE GENOMIC DNA]</scope>
    <source>
        <tissue evidence="2">Leaf</tissue>
    </source>
</reference>
<gene>
    <name evidence="2" type="ORF">DEO72_LG9g3193</name>
</gene>
<keyword evidence="3" id="KW-1185">Reference proteome</keyword>
<proteinExistence type="predicted"/>
<name>A0A4D6N894_VIGUN</name>
<protein>
    <submittedName>
        <fullName evidence="2">Uncharacterized protein</fullName>
    </submittedName>
</protein>
<feature type="region of interest" description="Disordered" evidence="1">
    <location>
        <begin position="51"/>
        <end position="82"/>
    </location>
</feature>
<evidence type="ECO:0000313" key="3">
    <source>
        <dbReference type="Proteomes" id="UP000501690"/>
    </source>
</evidence>
<dbReference type="AlphaFoldDB" id="A0A4D6N894"/>
<evidence type="ECO:0000256" key="1">
    <source>
        <dbReference type="SAM" id="MobiDB-lite"/>
    </source>
</evidence>
<dbReference type="Proteomes" id="UP000501690">
    <property type="component" value="Linkage Group LG9"/>
</dbReference>
<organism evidence="2 3">
    <name type="scientific">Vigna unguiculata</name>
    <name type="common">Cowpea</name>
    <dbReference type="NCBI Taxonomy" id="3917"/>
    <lineage>
        <taxon>Eukaryota</taxon>
        <taxon>Viridiplantae</taxon>
        <taxon>Streptophyta</taxon>
        <taxon>Embryophyta</taxon>
        <taxon>Tracheophyta</taxon>
        <taxon>Spermatophyta</taxon>
        <taxon>Magnoliopsida</taxon>
        <taxon>eudicotyledons</taxon>
        <taxon>Gunneridae</taxon>
        <taxon>Pentapetalae</taxon>
        <taxon>rosids</taxon>
        <taxon>fabids</taxon>
        <taxon>Fabales</taxon>
        <taxon>Fabaceae</taxon>
        <taxon>Papilionoideae</taxon>
        <taxon>50 kb inversion clade</taxon>
        <taxon>NPAAA clade</taxon>
        <taxon>indigoferoid/millettioid clade</taxon>
        <taxon>Phaseoleae</taxon>
        <taxon>Vigna</taxon>
    </lineage>
</organism>
<sequence>MNNWWTAPQKRDFQSKGIEREVKPMNLMLLISLSVQYIEWQKLKDKVKKEEDDGVGDEVPCSDVPGGVVADEDGDEHSALGV</sequence>
<dbReference type="EMBL" id="CP039353">
    <property type="protein sequence ID" value="QCE08167.1"/>
    <property type="molecule type" value="Genomic_DNA"/>
</dbReference>